<evidence type="ECO:0000256" key="1">
    <source>
        <dbReference type="SAM" id="Coils"/>
    </source>
</evidence>
<evidence type="ECO:0000313" key="3">
    <source>
        <dbReference type="Proteomes" id="UP000234950"/>
    </source>
</evidence>
<sequence length="218" mass="25958">MTTETSKKLHVQVPTYIVRNDGIYLTNSEFLIYTRLCFLFFRNAKENKTELNIDHKQLMFLSQISDTRTFKLRLKRLYKLDLIKNQIDKLPTKGNLKVIFNPEKLISDHFTMMSTSIFTYLANGQINEYAFRQVFYYKSHINKKDKRNLEYCYVGYETLVERLKVSRTKIKEANEQLKKANLVKITTHKLEWNGGYTDANELDYEKFNNHYTVANSLF</sequence>
<keyword evidence="1" id="KW-0175">Coiled coil</keyword>
<dbReference type="Gene3D" id="1.10.10.10">
    <property type="entry name" value="Winged helix-like DNA-binding domain superfamily/Winged helix DNA-binding domain"/>
    <property type="match status" value="1"/>
</dbReference>
<accession>A0A2N5HEZ9</accession>
<dbReference type="EMBL" id="PGVE01000048">
    <property type="protein sequence ID" value="PLS04043.1"/>
    <property type="molecule type" value="Genomic_DNA"/>
</dbReference>
<dbReference type="RefSeq" id="WP_101648307.1">
    <property type="nucleotide sequence ID" value="NZ_PGVE01000048.1"/>
</dbReference>
<comment type="caution">
    <text evidence="2">The sequence shown here is derived from an EMBL/GenBank/DDBJ whole genome shotgun (WGS) entry which is preliminary data.</text>
</comment>
<evidence type="ECO:0008006" key="4">
    <source>
        <dbReference type="Google" id="ProtNLM"/>
    </source>
</evidence>
<evidence type="ECO:0000313" key="2">
    <source>
        <dbReference type="EMBL" id="PLS04043.1"/>
    </source>
</evidence>
<organism evidence="2 3">
    <name type="scientific">Neobacillus cucumis</name>
    <dbReference type="NCBI Taxonomy" id="1740721"/>
    <lineage>
        <taxon>Bacteria</taxon>
        <taxon>Bacillati</taxon>
        <taxon>Bacillota</taxon>
        <taxon>Bacilli</taxon>
        <taxon>Bacillales</taxon>
        <taxon>Bacillaceae</taxon>
        <taxon>Neobacillus</taxon>
    </lineage>
</organism>
<dbReference type="Proteomes" id="UP000234950">
    <property type="component" value="Unassembled WGS sequence"/>
</dbReference>
<name>A0A2N5HEZ9_9BACI</name>
<dbReference type="InterPro" id="IPR001611">
    <property type="entry name" value="Leu-rich_rpt"/>
</dbReference>
<dbReference type="InterPro" id="IPR036388">
    <property type="entry name" value="WH-like_DNA-bd_sf"/>
</dbReference>
<dbReference type="AlphaFoldDB" id="A0A2N5HEZ9"/>
<feature type="coiled-coil region" evidence="1">
    <location>
        <begin position="156"/>
        <end position="183"/>
    </location>
</feature>
<protein>
    <recommendedName>
        <fullName evidence="4">Replication protein</fullName>
    </recommendedName>
</protein>
<keyword evidence="3" id="KW-1185">Reference proteome</keyword>
<reference evidence="2 3" key="1">
    <citation type="submission" date="2017-11" db="EMBL/GenBank/DDBJ databases">
        <title>Comparitive Functional Genomics of Dry Heat Resistant strains isolated from the Viking Spacecraft.</title>
        <authorList>
            <person name="Seuylemezian A."/>
            <person name="Cooper K."/>
            <person name="Vaishampayan P."/>
        </authorList>
    </citation>
    <scope>NUCLEOTIDE SEQUENCE [LARGE SCALE GENOMIC DNA]</scope>
    <source>
        <strain evidence="2 3">V32-6</strain>
    </source>
</reference>
<dbReference type="PROSITE" id="PS51450">
    <property type="entry name" value="LRR"/>
    <property type="match status" value="1"/>
</dbReference>
<dbReference type="OrthoDB" id="2871070at2"/>
<gene>
    <name evidence="2" type="ORF">CVD27_12860</name>
</gene>
<proteinExistence type="predicted"/>